<keyword evidence="1" id="KW-0812">Transmembrane</keyword>
<reference evidence="2" key="2">
    <citation type="submission" date="2021-02" db="EMBL/GenBank/DDBJ databases">
        <authorList>
            <person name="Kimball J.A."/>
            <person name="Haas M.W."/>
            <person name="Macchietto M."/>
            <person name="Kono T."/>
            <person name="Duquette J."/>
            <person name="Shao M."/>
        </authorList>
    </citation>
    <scope>NUCLEOTIDE SEQUENCE</scope>
    <source>
        <tissue evidence="2">Fresh leaf tissue</tissue>
    </source>
</reference>
<gene>
    <name evidence="2" type="ORF">GUJ93_ZPchr0002g26750</name>
</gene>
<keyword evidence="1" id="KW-0472">Membrane</keyword>
<keyword evidence="1" id="KW-1133">Transmembrane helix</keyword>
<sequence>MVESWMVQRWQRLGLGKMAVGSWMVQRWLMLGETTVLGLAGSGLSVLLGVLLQVERGAGLRALCLCSLDALSTVGHRG</sequence>
<accession>A0A8J5S3N5</accession>
<dbReference type="Proteomes" id="UP000729402">
    <property type="component" value="Unassembled WGS sequence"/>
</dbReference>
<dbReference type="EMBL" id="JAAALK010000287">
    <property type="protein sequence ID" value="KAG8060029.1"/>
    <property type="molecule type" value="Genomic_DNA"/>
</dbReference>
<proteinExistence type="predicted"/>
<evidence type="ECO:0000313" key="3">
    <source>
        <dbReference type="Proteomes" id="UP000729402"/>
    </source>
</evidence>
<organism evidence="2 3">
    <name type="scientific">Zizania palustris</name>
    <name type="common">Northern wild rice</name>
    <dbReference type="NCBI Taxonomy" id="103762"/>
    <lineage>
        <taxon>Eukaryota</taxon>
        <taxon>Viridiplantae</taxon>
        <taxon>Streptophyta</taxon>
        <taxon>Embryophyta</taxon>
        <taxon>Tracheophyta</taxon>
        <taxon>Spermatophyta</taxon>
        <taxon>Magnoliopsida</taxon>
        <taxon>Liliopsida</taxon>
        <taxon>Poales</taxon>
        <taxon>Poaceae</taxon>
        <taxon>BOP clade</taxon>
        <taxon>Oryzoideae</taxon>
        <taxon>Oryzeae</taxon>
        <taxon>Zizaniinae</taxon>
        <taxon>Zizania</taxon>
    </lineage>
</organism>
<keyword evidence="3" id="KW-1185">Reference proteome</keyword>
<evidence type="ECO:0000256" key="1">
    <source>
        <dbReference type="SAM" id="Phobius"/>
    </source>
</evidence>
<evidence type="ECO:0000313" key="2">
    <source>
        <dbReference type="EMBL" id="KAG8060029.1"/>
    </source>
</evidence>
<protein>
    <submittedName>
        <fullName evidence="2">Uncharacterized protein</fullName>
    </submittedName>
</protein>
<comment type="caution">
    <text evidence="2">The sequence shown here is derived from an EMBL/GenBank/DDBJ whole genome shotgun (WGS) entry which is preliminary data.</text>
</comment>
<dbReference type="AlphaFoldDB" id="A0A8J5S3N5"/>
<reference evidence="2" key="1">
    <citation type="journal article" date="2021" name="bioRxiv">
        <title>Whole Genome Assembly and Annotation of Northern Wild Rice, Zizania palustris L., Supports a Whole Genome Duplication in the Zizania Genus.</title>
        <authorList>
            <person name="Haas M."/>
            <person name="Kono T."/>
            <person name="Macchietto M."/>
            <person name="Millas R."/>
            <person name="McGilp L."/>
            <person name="Shao M."/>
            <person name="Duquette J."/>
            <person name="Hirsch C.N."/>
            <person name="Kimball J."/>
        </authorList>
    </citation>
    <scope>NUCLEOTIDE SEQUENCE</scope>
    <source>
        <tissue evidence="2">Fresh leaf tissue</tissue>
    </source>
</reference>
<name>A0A8J5S3N5_ZIZPA</name>
<feature type="transmembrane region" description="Helical" evidence="1">
    <location>
        <begin position="28"/>
        <end position="52"/>
    </location>
</feature>